<evidence type="ECO:0000313" key="4">
    <source>
        <dbReference type="EMBL" id="QOY34238.1"/>
    </source>
</evidence>
<evidence type="ECO:0000313" key="5">
    <source>
        <dbReference type="Proteomes" id="UP000180175"/>
    </source>
</evidence>
<accession>A0A1S2LP44</accession>
<dbReference type="AlphaFoldDB" id="A0A1S2LP44"/>
<keyword evidence="5" id="KW-1185">Reference proteome</keyword>
<dbReference type="CDD" id="cd13603">
    <property type="entry name" value="PBP2_TRAP_Siap_TeaA_like"/>
    <property type="match status" value="1"/>
</dbReference>
<protein>
    <submittedName>
        <fullName evidence="4">TRAP transporter substrate-binding protein</fullName>
    </submittedName>
</protein>
<dbReference type="PIRSF" id="PIRSF006470">
    <property type="entry name" value="DctB"/>
    <property type="match status" value="1"/>
</dbReference>
<dbReference type="KEGG" id="aia:AWH56_016055"/>
<dbReference type="GO" id="GO:0030288">
    <property type="term" value="C:outer membrane-bounded periplasmic space"/>
    <property type="evidence" value="ECO:0007669"/>
    <property type="project" value="InterPro"/>
</dbReference>
<feature type="chain" id="PRO_5036025482" evidence="2">
    <location>
        <begin position="26"/>
        <end position="341"/>
    </location>
</feature>
<evidence type="ECO:0000256" key="2">
    <source>
        <dbReference type="SAM" id="SignalP"/>
    </source>
</evidence>
<dbReference type="PANTHER" id="PTHR33376:SF2">
    <property type="entry name" value="DICARBOXYLATE-BINDING PERIPLASMIC PROTEIN"/>
    <property type="match status" value="1"/>
</dbReference>
<gene>
    <name evidence="4" type="ORF">AWH56_016055</name>
    <name evidence="3" type="ORF">AWH56_13155</name>
</gene>
<feature type="signal peptide" evidence="2">
    <location>
        <begin position="1"/>
        <end position="25"/>
    </location>
</feature>
<keyword evidence="1 2" id="KW-0732">Signal</keyword>
<dbReference type="EMBL" id="LQXD01000119">
    <property type="protein sequence ID" value="OIJ13970.1"/>
    <property type="molecule type" value="Genomic_DNA"/>
</dbReference>
<proteinExistence type="predicted"/>
<sequence>MQKSKFFLIAIVSIVVSLIIGCSQATSNENNQSSGNNNQEEIMLRLGHGTATTSLYHAGAEKFKELLEEKTNGRVKVQIFSDGQLGHDRELIDAMGLGSMDMGMVGLEPVARLAEKLQVINLPYLFTDRETAYSVLDGEIGREMVQELPEKSGIRVLDYYENGFRHISNSKGEINSIEDLSRLAIRTPESPVSLAIFKALGANPTPMSFGELYTALQQGTVDGQENPVSLFYTTKFFEVQGHLALSKHMYSPMMLVISEQKWAGLPEEIRAAVIEASAEARDYERLLSQQQEVEYFEKVLENGVTITEPALEPFIEATRVVHQEFEAEFPEFYQRLLEAIN</sequence>
<dbReference type="SUPFAM" id="SSF53850">
    <property type="entry name" value="Periplasmic binding protein-like II"/>
    <property type="match status" value="1"/>
</dbReference>
<dbReference type="Gene3D" id="3.40.190.170">
    <property type="entry name" value="Bacterial extracellular solute-binding protein, family 7"/>
    <property type="match status" value="1"/>
</dbReference>
<dbReference type="NCBIfam" id="NF037995">
    <property type="entry name" value="TRAP_S1"/>
    <property type="match status" value="1"/>
</dbReference>
<dbReference type="PANTHER" id="PTHR33376">
    <property type="match status" value="1"/>
</dbReference>
<dbReference type="EMBL" id="CP063356">
    <property type="protein sequence ID" value="QOY34238.1"/>
    <property type="molecule type" value="Genomic_DNA"/>
</dbReference>
<dbReference type="OrthoDB" id="9776801at2"/>
<dbReference type="InterPro" id="IPR038404">
    <property type="entry name" value="TRAP_DctP_sf"/>
</dbReference>
<reference evidence="3 5" key="1">
    <citation type="submission" date="2016-10" db="EMBL/GenBank/DDBJ databases">
        <title>Draft genome sequences of four alkaliphilic bacteria belonging to the Anaerobacillus genus.</title>
        <authorList>
            <person name="Bassil N.M."/>
            <person name="Lloyd J.R."/>
        </authorList>
    </citation>
    <scope>NUCLEOTIDE SEQUENCE [LARGE SCALE GENOMIC DNA]</scope>
    <source>
        <strain evidence="3 5">NB2006</strain>
    </source>
</reference>
<dbReference type="GO" id="GO:0030246">
    <property type="term" value="F:carbohydrate binding"/>
    <property type="evidence" value="ECO:0007669"/>
    <property type="project" value="TreeGrafter"/>
</dbReference>
<dbReference type="GO" id="GO:0055085">
    <property type="term" value="P:transmembrane transport"/>
    <property type="evidence" value="ECO:0007669"/>
    <property type="project" value="InterPro"/>
</dbReference>
<dbReference type="InterPro" id="IPR018389">
    <property type="entry name" value="DctP_fam"/>
</dbReference>
<reference evidence="4" key="4">
    <citation type="submission" date="2020-10" db="EMBL/GenBank/DDBJ databases">
        <authorList>
            <person name="Bassil N.M."/>
            <person name="Lloyd J.R."/>
        </authorList>
    </citation>
    <scope>NUCLEOTIDE SEQUENCE</scope>
    <source>
        <strain evidence="4">NB2006</strain>
    </source>
</reference>
<evidence type="ECO:0000313" key="3">
    <source>
        <dbReference type="EMBL" id="OIJ13970.1"/>
    </source>
</evidence>
<reference evidence="4 5" key="3">
    <citation type="journal article" date="2019" name="Int. J. Syst. Evol. Microbiol.">
        <title>Anaerobacillus isosaccharinicus sp. nov., an alkaliphilic bacterium which degrades isosaccharinic acid.</title>
        <authorList>
            <person name="Bassil N.M."/>
            <person name="Lloyd J.R."/>
        </authorList>
    </citation>
    <scope>NUCLEOTIDE SEQUENCE [LARGE SCALE GENOMIC DNA]</scope>
    <source>
        <strain evidence="4 5">NB2006</strain>
    </source>
</reference>
<organism evidence="3 5">
    <name type="scientific">Anaerobacillus isosaccharinicus</name>
    <dbReference type="NCBI Taxonomy" id="1532552"/>
    <lineage>
        <taxon>Bacteria</taxon>
        <taxon>Bacillati</taxon>
        <taxon>Bacillota</taxon>
        <taxon>Bacilli</taxon>
        <taxon>Bacillales</taxon>
        <taxon>Bacillaceae</taxon>
        <taxon>Anaerobacillus</taxon>
    </lineage>
</organism>
<dbReference type="Pfam" id="PF03480">
    <property type="entry name" value="DctP"/>
    <property type="match status" value="1"/>
</dbReference>
<dbReference type="InterPro" id="IPR004682">
    <property type="entry name" value="TRAP_DctP"/>
</dbReference>
<dbReference type="RefSeq" id="WP_071317545.1">
    <property type="nucleotide sequence ID" value="NZ_CP063356.2"/>
</dbReference>
<dbReference type="PROSITE" id="PS51257">
    <property type="entry name" value="PROKAR_LIPOPROTEIN"/>
    <property type="match status" value="1"/>
</dbReference>
<dbReference type="NCBIfam" id="TIGR00787">
    <property type="entry name" value="dctP"/>
    <property type="match status" value="1"/>
</dbReference>
<evidence type="ECO:0000256" key="1">
    <source>
        <dbReference type="ARBA" id="ARBA00022729"/>
    </source>
</evidence>
<reference evidence="4 5" key="2">
    <citation type="journal article" date="2017" name="Genome Announc.">
        <title>Draft Genome Sequences of Four Alkaliphilic Bacteria Belonging to the Anaerobacillus Genus.</title>
        <authorList>
            <person name="Bassil N.M."/>
            <person name="Lloyd J.R."/>
        </authorList>
    </citation>
    <scope>NUCLEOTIDE SEQUENCE [LARGE SCALE GENOMIC DNA]</scope>
    <source>
        <strain evidence="4 5">NB2006</strain>
    </source>
</reference>
<dbReference type="Proteomes" id="UP000180175">
    <property type="component" value="Chromosome"/>
</dbReference>
<name>A0A1S2LP44_9BACI</name>